<dbReference type="SUPFAM" id="SSF53681">
    <property type="entry name" value="Aspartate/glutamate racemase"/>
    <property type="match status" value="2"/>
</dbReference>
<dbReference type="PROSITE" id="PS00924">
    <property type="entry name" value="ASP_GLU_RACEMASE_2"/>
    <property type="match status" value="1"/>
</dbReference>
<dbReference type="Proteomes" id="UP001597206">
    <property type="component" value="Unassembled WGS sequence"/>
</dbReference>
<evidence type="ECO:0000256" key="6">
    <source>
        <dbReference type="ARBA" id="ARBA00023316"/>
    </source>
</evidence>
<dbReference type="InterPro" id="IPR033134">
    <property type="entry name" value="Asp/Glu_racemase_AS_2"/>
</dbReference>
<evidence type="ECO:0000256" key="4">
    <source>
        <dbReference type="ARBA" id="ARBA00022984"/>
    </source>
</evidence>
<dbReference type="Gene3D" id="3.40.50.1860">
    <property type="match status" value="2"/>
</dbReference>
<dbReference type="InterPro" id="IPR001920">
    <property type="entry name" value="Asp/Glu_race"/>
</dbReference>
<dbReference type="InterPro" id="IPR004391">
    <property type="entry name" value="Glu_race"/>
</dbReference>
<sequence length="273" mass="29002">MCPAIAVNAPVGVMDSGVGGLTVLKHLTRQLPHEHFIYYADSAYAPYGNQSAIKIQQRCFAIADTLIAQGAKALVVACNTATAAAISPLREHFPLPIIGMEPAVKPAAAASKNSIIGVLATTGTLQSAQFAALLEHYGHGVQVVTQACVGLVECIEQGQLDNPHTIALLETYCQPLMAAGADTIVLGCTHYPFVRAHIQNIVGPQVTLIDTGAAVAKRLQQVLAEKNLLHPVKDPFLGNAQDEPSELKPVFLTSGSEETQRVMQQLWQILGTI</sequence>
<comment type="caution">
    <text evidence="8">The sequence shown here is derived from an EMBL/GenBank/DDBJ whole genome shotgun (WGS) entry which is preliminary data.</text>
</comment>
<evidence type="ECO:0000313" key="9">
    <source>
        <dbReference type="Proteomes" id="UP001597206"/>
    </source>
</evidence>
<organism evidence="8 9">
    <name type="scientific">Methylophilus flavus</name>
    <dbReference type="NCBI Taxonomy" id="640084"/>
    <lineage>
        <taxon>Bacteria</taxon>
        <taxon>Pseudomonadati</taxon>
        <taxon>Pseudomonadota</taxon>
        <taxon>Betaproteobacteria</taxon>
        <taxon>Nitrosomonadales</taxon>
        <taxon>Methylophilaceae</taxon>
        <taxon>Methylophilus</taxon>
    </lineage>
</organism>
<evidence type="ECO:0000256" key="7">
    <source>
        <dbReference type="HAMAP-Rule" id="MF_00258"/>
    </source>
</evidence>
<protein>
    <recommendedName>
        <fullName evidence="2 7">Glutamate racemase</fullName>
        <ecNumber evidence="2 7">5.1.1.3</ecNumber>
    </recommendedName>
</protein>
<dbReference type="NCBIfam" id="TIGR00067">
    <property type="entry name" value="glut_race"/>
    <property type="match status" value="1"/>
</dbReference>
<feature type="active site" description="Proton donor/acceptor" evidence="7">
    <location>
        <position position="78"/>
    </location>
</feature>
<evidence type="ECO:0000256" key="1">
    <source>
        <dbReference type="ARBA" id="ARBA00001602"/>
    </source>
</evidence>
<feature type="binding site" evidence="7">
    <location>
        <begin position="15"/>
        <end position="16"/>
    </location>
    <ligand>
        <name>substrate</name>
    </ligand>
</feature>
<dbReference type="GO" id="GO:0008881">
    <property type="term" value="F:glutamate racemase activity"/>
    <property type="evidence" value="ECO:0007669"/>
    <property type="project" value="UniProtKB-EC"/>
</dbReference>
<reference evidence="9" key="1">
    <citation type="journal article" date="2019" name="Int. J. Syst. Evol. Microbiol.">
        <title>The Global Catalogue of Microorganisms (GCM) 10K type strain sequencing project: providing services to taxonomists for standard genome sequencing and annotation.</title>
        <authorList>
            <consortium name="The Broad Institute Genomics Platform"/>
            <consortium name="The Broad Institute Genome Sequencing Center for Infectious Disease"/>
            <person name="Wu L."/>
            <person name="Ma J."/>
        </authorList>
    </citation>
    <scope>NUCLEOTIDE SEQUENCE [LARGE SCALE GENOMIC DNA]</scope>
    <source>
        <strain evidence="9">CCUG 58411</strain>
    </source>
</reference>
<comment type="pathway">
    <text evidence="7">Cell wall biogenesis; peptidoglycan biosynthesis.</text>
</comment>
<feature type="binding site" evidence="7">
    <location>
        <begin position="47"/>
        <end position="48"/>
    </location>
    <ligand>
        <name>substrate</name>
    </ligand>
</feature>
<dbReference type="InterPro" id="IPR018187">
    <property type="entry name" value="Asp/Glu_racemase_AS_1"/>
</dbReference>
<proteinExistence type="inferred from homology"/>
<evidence type="ECO:0000256" key="3">
    <source>
        <dbReference type="ARBA" id="ARBA00022960"/>
    </source>
</evidence>
<keyword evidence="6 7" id="KW-0961">Cell wall biogenesis/degradation</keyword>
<accession>A0ABW3PDI3</accession>
<feature type="binding site" evidence="7">
    <location>
        <begin position="79"/>
        <end position="80"/>
    </location>
    <ligand>
        <name>substrate</name>
    </ligand>
</feature>
<feature type="active site" description="Proton donor/acceptor" evidence="7">
    <location>
        <position position="188"/>
    </location>
</feature>
<evidence type="ECO:0000256" key="5">
    <source>
        <dbReference type="ARBA" id="ARBA00023235"/>
    </source>
</evidence>
<dbReference type="InterPro" id="IPR015942">
    <property type="entry name" value="Asp/Glu/hydantoin_racemase"/>
</dbReference>
<keyword evidence="9" id="KW-1185">Reference proteome</keyword>
<evidence type="ECO:0000313" key="8">
    <source>
        <dbReference type="EMBL" id="MFD1123267.1"/>
    </source>
</evidence>
<keyword evidence="3 7" id="KW-0133">Cell shape</keyword>
<feature type="binding site" evidence="7">
    <location>
        <begin position="189"/>
        <end position="190"/>
    </location>
    <ligand>
        <name>substrate</name>
    </ligand>
</feature>
<name>A0ABW3PDI3_9PROT</name>
<evidence type="ECO:0000256" key="2">
    <source>
        <dbReference type="ARBA" id="ARBA00013090"/>
    </source>
</evidence>
<dbReference type="EMBL" id="JBHTLN010000002">
    <property type="protein sequence ID" value="MFD1123267.1"/>
    <property type="molecule type" value="Genomic_DNA"/>
</dbReference>
<dbReference type="PANTHER" id="PTHR21198:SF2">
    <property type="entry name" value="GLUTAMATE RACEMASE"/>
    <property type="match status" value="1"/>
</dbReference>
<gene>
    <name evidence="7 8" type="primary">murI</name>
    <name evidence="8" type="ORF">ACFQ2T_12170</name>
</gene>
<keyword evidence="4 7" id="KW-0573">Peptidoglycan synthesis</keyword>
<comment type="function">
    <text evidence="7">Provides the (R)-glutamate required for cell wall biosynthesis.</text>
</comment>
<comment type="catalytic activity">
    <reaction evidence="1 7">
        <text>L-glutamate = D-glutamate</text>
        <dbReference type="Rhea" id="RHEA:12813"/>
        <dbReference type="ChEBI" id="CHEBI:29985"/>
        <dbReference type="ChEBI" id="CHEBI:29986"/>
        <dbReference type="EC" id="5.1.1.3"/>
    </reaction>
</comment>
<dbReference type="RefSeq" id="WP_379034786.1">
    <property type="nucleotide sequence ID" value="NZ_JBHTLN010000002.1"/>
</dbReference>
<dbReference type="HAMAP" id="MF_00258">
    <property type="entry name" value="Glu_racemase"/>
    <property type="match status" value="1"/>
</dbReference>
<keyword evidence="5 7" id="KW-0413">Isomerase</keyword>
<dbReference type="PANTHER" id="PTHR21198">
    <property type="entry name" value="GLUTAMATE RACEMASE"/>
    <property type="match status" value="1"/>
</dbReference>
<dbReference type="EC" id="5.1.1.3" evidence="2 7"/>
<dbReference type="Pfam" id="PF01177">
    <property type="entry name" value="Asp_Glu_race"/>
    <property type="match status" value="1"/>
</dbReference>
<dbReference type="PROSITE" id="PS00923">
    <property type="entry name" value="ASP_GLU_RACEMASE_1"/>
    <property type="match status" value="1"/>
</dbReference>
<comment type="similarity">
    <text evidence="7">Belongs to the aspartate/glutamate racemases family.</text>
</comment>